<dbReference type="AlphaFoldDB" id="A0A1G7QWD1"/>
<dbReference type="EMBL" id="FMZW01000108">
    <property type="protein sequence ID" value="SDG02836.1"/>
    <property type="molecule type" value="Genomic_DNA"/>
</dbReference>
<protein>
    <submittedName>
        <fullName evidence="1">Uncharacterized protein</fullName>
    </submittedName>
</protein>
<dbReference type="InterPro" id="IPR027421">
    <property type="entry name" value="DNA_pol_lamdba_lyase_dom_sf"/>
</dbReference>
<dbReference type="SUPFAM" id="SSF47802">
    <property type="entry name" value="DNA polymerase beta, N-terminal domain-like"/>
    <property type="match status" value="1"/>
</dbReference>
<gene>
    <name evidence="1" type="ORF">SAMN05216337_11083</name>
</gene>
<evidence type="ECO:0000313" key="1">
    <source>
        <dbReference type="EMBL" id="SDG02836.1"/>
    </source>
</evidence>
<sequence>MLIAEDHLTEIPGVGNAIADIITKLQKTGSHPSLEKLRKEIPTFAFAELKTMPDAIRQGRQVMSPQKASTALVSAAAEPTPEMQTVFMLRSAWFRDEHGQRKFAGQYEDATMPIAAALRALDQCIAVDVTDPRRAQLCGVRGGDFNPQAADVIDLDTIEEPMSATPVELDRVLRDAVFTVIDRSVDARTIQIEVPRL</sequence>
<dbReference type="RefSeq" id="WP_092090643.1">
    <property type="nucleotide sequence ID" value="NZ_FMZW01000108.1"/>
</dbReference>
<proteinExistence type="predicted"/>
<reference evidence="1 2" key="1">
    <citation type="submission" date="2016-10" db="EMBL/GenBank/DDBJ databases">
        <authorList>
            <person name="de Groot N.N."/>
        </authorList>
    </citation>
    <scope>NUCLEOTIDE SEQUENCE [LARGE SCALE GENOMIC DNA]</scope>
    <source>
        <strain evidence="1 2">R5</strain>
    </source>
</reference>
<organism evidence="1 2">
    <name type="scientific">Bradyrhizobium brasilense</name>
    <dbReference type="NCBI Taxonomy" id="1419277"/>
    <lineage>
        <taxon>Bacteria</taxon>
        <taxon>Pseudomonadati</taxon>
        <taxon>Pseudomonadota</taxon>
        <taxon>Alphaproteobacteria</taxon>
        <taxon>Hyphomicrobiales</taxon>
        <taxon>Nitrobacteraceae</taxon>
        <taxon>Bradyrhizobium</taxon>
    </lineage>
</organism>
<accession>A0A1G7QWD1</accession>
<dbReference type="Proteomes" id="UP000199245">
    <property type="component" value="Unassembled WGS sequence"/>
</dbReference>
<name>A0A1G7QWD1_9BRAD</name>
<dbReference type="Gene3D" id="1.10.150.110">
    <property type="entry name" value="DNA polymerase beta, N-terminal domain-like"/>
    <property type="match status" value="1"/>
</dbReference>
<evidence type="ECO:0000313" key="2">
    <source>
        <dbReference type="Proteomes" id="UP000199245"/>
    </source>
</evidence>